<gene>
    <name evidence="1" type="ORF">Pint_01202</name>
</gene>
<evidence type="ECO:0000313" key="2">
    <source>
        <dbReference type="Proteomes" id="UP001163603"/>
    </source>
</evidence>
<comment type="caution">
    <text evidence="1">The sequence shown here is derived from an EMBL/GenBank/DDBJ whole genome shotgun (WGS) entry which is preliminary data.</text>
</comment>
<dbReference type="EMBL" id="CM047736">
    <property type="protein sequence ID" value="KAJ0054175.1"/>
    <property type="molecule type" value="Genomic_DNA"/>
</dbReference>
<evidence type="ECO:0000313" key="1">
    <source>
        <dbReference type="EMBL" id="KAJ0054175.1"/>
    </source>
</evidence>
<proteinExistence type="predicted"/>
<sequence length="577" mass="63835">MDTRQPSSSNNNYKTESELVLKNEGLLYSILCKLPARSFASSACVCKTWHKVCNQILARPKIASAFSLSTTPRIAVKEVVDKVLSAPIRPHFAIANVGRGFDFDQTIQWLAGSLGSQTPIIVSRAHGIMGRHAITDQFREVKFVDIDDYPCIHEGSSGIVLTVGFVPGLKVDAIPLLQQKRASQVAMIDQFVMDIRNYTISVSDCASPVGIIMFGDEDADLKLVIEKLDYALSMETVIVGDQRCQFFYRSGNQLRNVCESIVYDAVALVFASDKDKLHDMPGHAYNIGMFGFQWKIASEFQNHVFESSLRWILDAASGLRPASLYNRGKIQFHLALSKGVTAIGPRHKAVSVRANNRDPITWLTARREGNQQNLDGQQILDHIHDEMGNDVQCPELYIGVTKRRKCSIGSEKPGLITSLAFYAVVEGDEQYLYVDGLGIRSGDYFQFYYPDTATALASCRNINTKFRNLKAEYDSRSCLHKRGIADSVGKEVLGGFIFSCCGRGDPFFGCCNVDSYPFMENFPAAPLAGIFCGGEIGRGSSNLMGQESQEGSSPRSSLHFYSTVFLLMSYTPACPEH</sequence>
<name>A0ACC0ZLN3_9ROSI</name>
<dbReference type="Proteomes" id="UP001163603">
    <property type="component" value="Chromosome 1"/>
</dbReference>
<reference evidence="2" key="1">
    <citation type="journal article" date="2023" name="G3 (Bethesda)">
        <title>Genome assembly and association tests identify interacting loci associated with vigor, precocity, and sex in interspecific pistachio rootstocks.</title>
        <authorList>
            <person name="Palmer W."/>
            <person name="Jacygrad E."/>
            <person name="Sagayaradj S."/>
            <person name="Cavanaugh K."/>
            <person name="Han R."/>
            <person name="Bertier L."/>
            <person name="Beede B."/>
            <person name="Kafkas S."/>
            <person name="Golino D."/>
            <person name="Preece J."/>
            <person name="Michelmore R."/>
        </authorList>
    </citation>
    <scope>NUCLEOTIDE SEQUENCE [LARGE SCALE GENOMIC DNA]</scope>
</reference>
<organism evidence="1 2">
    <name type="scientific">Pistacia integerrima</name>
    <dbReference type="NCBI Taxonomy" id="434235"/>
    <lineage>
        <taxon>Eukaryota</taxon>
        <taxon>Viridiplantae</taxon>
        <taxon>Streptophyta</taxon>
        <taxon>Embryophyta</taxon>
        <taxon>Tracheophyta</taxon>
        <taxon>Spermatophyta</taxon>
        <taxon>Magnoliopsida</taxon>
        <taxon>eudicotyledons</taxon>
        <taxon>Gunneridae</taxon>
        <taxon>Pentapetalae</taxon>
        <taxon>rosids</taxon>
        <taxon>malvids</taxon>
        <taxon>Sapindales</taxon>
        <taxon>Anacardiaceae</taxon>
        <taxon>Pistacia</taxon>
    </lineage>
</organism>
<protein>
    <submittedName>
        <fullName evidence="1">Uncharacterized protein</fullName>
    </submittedName>
</protein>
<accession>A0ACC0ZLN3</accession>
<keyword evidence="2" id="KW-1185">Reference proteome</keyword>